<gene>
    <name evidence="1" type="ORF">FA13DRAFT_280383</name>
</gene>
<dbReference type="Proteomes" id="UP000298030">
    <property type="component" value="Unassembled WGS sequence"/>
</dbReference>
<protein>
    <submittedName>
        <fullName evidence="1">Uncharacterized protein</fullName>
    </submittedName>
</protein>
<name>A0A4Y7SEN2_COPMI</name>
<dbReference type="AlphaFoldDB" id="A0A4Y7SEN2"/>
<evidence type="ECO:0000313" key="1">
    <source>
        <dbReference type="EMBL" id="TEB20026.1"/>
    </source>
</evidence>
<organism evidence="1 2">
    <name type="scientific">Coprinellus micaceus</name>
    <name type="common">Glistening ink-cap mushroom</name>
    <name type="synonym">Coprinus micaceus</name>
    <dbReference type="NCBI Taxonomy" id="71717"/>
    <lineage>
        <taxon>Eukaryota</taxon>
        <taxon>Fungi</taxon>
        <taxon>Dikarya</taxon>
        <taxon>Basidiomycota</taxon>
        <taxon>Agaricomycotina</taxon>
        <taxon>Agaricomycetes</taxon>
        <taxon>Agaricomycetidae</taxon>
        <taxon>Agaricales</taxon>
        <taxon>Agaricineae</taxon>
        <taxon>Psathyrellaceae</taxon>
        <taxon>Coprinellus</taxon>
    </lineage>
</organism>
<accession>A0A4Y7SEN2</accession>
<evidence type="ECO:0000313" key="2">
    <source>
        <dbReference type="Proteomes" id="UP000298030"/>
    </source>
</evidence>
<dbReference type="EMBL" id="QPFP01000159">
    <property type="protein sequence ID" value="TEB20026.1"/>
    <property type="molecule type" value="Genomic_DNA"/>
</dbReference>
<comment type="caution">
    <text evidence="1">The sequence shown here is derived from an EMBL/GenBank/DDBJ whole genome shotgun (WGS) entry which is preliminary data.</text>
</comment>
<sequence length="283" mass="30760">MDLIALLRQTPKLQFLCLSGAIESGSEHDPFVANQPTPPVNLADLRFISLSGSGWEAAYILRLLPILQKPRRCGLDLSLPPYADLPHPSVPERAIRTALSRAQRSLHGGSTWMPPFTTPRVEMTLRTRRSGIQLTVGTISEPQRKLNWNGSSGSSGVTERLNAYFEEPPPMPTETRYPPFTVTLFDSEARDVFVTAGNLTAGALFSTTCLRITTGPALHNAFGAIDAIVNPLVYMRRVKTLSPGASACAAILPTLQRPTYADAGGDYTIPSELGDNYCRVPPT</sequence>
<reference evidence="1 2" key="1">
    <citation type="journal article" date="2019" name="Nat. Ecol. Evol.">
        <title>Megaphylogeny resolves global patterns of mushroom evolution.</title>
        <authorList>
            <person name="Varga T."/>
            <person name="Krizsan K."/>
            <person name="Foldi C."/>
            <person name="Dima B."/>
            <person name="Sanchez-Garcia M."/>
            <person name="Sanchez-Ramirez S."/>
            <person name="Szollosi G.J."/>
            <person name="Szarkandi J.G."/>
            <person name="Papp V."/>
            <person name="Albert L."/>
            <person name="Andreopoulos W."/>
            <person name="Angelini C."/>
            <person name="Antonin V."/>
            <person name="Barry K.W."/>
            <person name="Bougher N.L."/>
            <person name="Buchanan P."/>
            <person name="Buyck B."/>
            <person name="Bense V."/>
            <person name="Catcheside P."/>
            <person name="Chovatia M."/>
            <person name="Cooper J."/>
            <person name="Damon W."/>
            <person name="Desjardin D."/>
            <person name="Finy P."/>
            <person name="Geml J."/>
            <person name="Haridas S."/>
            <person name="Hughes K."/>
            <person name="Justo A."/>
            <person name="Karasinski D."/>
            <person name="Kautmanova I."/>
            <person name="Kiss B."/>
            <person name="Kocsube S."/>
            <person name="Kotiranta H."/>
            <person name="LaButti K.M."/>
            <person name="Lechner B.E."/>
            <person name="Liimatainen K."/>
            <person name="Lipzen A."/>
            <person name="Lukacs Z."/>
            <person name="Mihaltcheva S."/>
            <person name="Morgado L.N."/>
            <person name="Niskanen T."/>
            <person name="Noordeloos M.E."/>
            <person name="Ohm R.A."/>
            <person name="Ortiz-Santana B."/>
            <person name="Ovrebo C."/>
            <person name="Racz N."/>
            <person name="Riley R."/>
            <person name="Savchenko A."/>
            <person name="Shiryaev A."/>
            <person name="Soop K."/>
            <person name="Spirin V."/>
            <person name="Szebenyi C."/>
            <person name="Tomsovsky M."/>
            <person name="Tulloss R.E."/>
            <person name="Uehling J."/>
            <person name="Grigoriev I.V."/>
            <person name="Vagvolgyi C."/>
            <person name="Papp T."/>
            <person name="Martin F.M."/>
            <person name="Miettinen O."/>
            <person name="Hibbett D.S."/>
            <person name="Nagy L.G."/>
        </authorList>
    </citation>
    <scope>NUCLEOTIDE SEQUENCE [LARGE SCALE GENOMIC DNA]</scope>
    <source>
        <strain evidence="1 2">FP101781</strain>
    </source>
</reference>
<proteinExistence type="predicted"/>
<keyword evidence="2" id="KW-1185">Reference proteome</keyword>